<accession>X1K396</accession>
<feature type="non-terminal residue" evidence="1">
    <location>
        <position position="154"/>
    </location>
</feature>
<evidence type="ECO:0008006" key="2">
    <source>
        <dbReference type="Google" id="ProtNLM"/>
    </source>
</evidence>
<proteinExistence type="predicted"/>
<evidence type="ECO:0000313" key="1">
    <source>
        <dbReference type="EMBL" id="GAH84774.1"/>
    </source>
</evidence>
<dbReference type="EMBL" id="BARU01041095">
    <property type="protein sequence ID" value="GAH84774.1"/>
    <property type="molecule type" value="Genomic_DNA"/>
</dbReference>
<dbReference type="AlphaFoldDB" id="X1K396"/>
<name>X1K396_9ZZZZ</name>
<organism evidence="1">
    <name type="scientific">marine sediment metagenome</name>
    <dbReference type="NCBI Taxonomy" id="412755"/>
    <lineage>
        <taxon>unclassified sequences</taxon>
        <taxon>metagenomes</taxon>
        <taxon>ecological metagenomes</taxon>
    </lineage>
</organism>
<gene>
    <name evidence="1" type="ORF">S03H2_63422</name>
</gene>
<comment type="caution">
    <text evidence="1">The sequence shown here is derived from an EMBL/GenBank/DDBJ whole genome shotgun (WGS) entry which is preliminary data.</text>
</comment>
<reference evidence="1" key="1">
    <citation type="journal article" date="2014" name="Front. Microbiol.">
        <title>High frequency of phylogenetically diverse reductive dehalogenase-homologous genes in deep subseafloor sedimentary metagenomes.</title>
        <authorList>
            <person name="Kawai M."/>
            <person name="Futagami T."/>
            <person name="Toyoda A."/>
            <person name="Takaki Y."/>
            <person name="Nishi S."/>
            <person name="Hori S."/>
            <person name="Arai W."/>
            <person name="Tsubouchi T."/>
            <person name="Morono Y."/>
            <person name="Uchiyama I."/>
            <person name="Ito T."/>
            <person name="Fujiyama A."/>
            <person name="Inagaki F."/>
            <person name="Takami H."/>
        </authorList>
    </citation>
    <scope>NUCLEOTIDE SEQUENCE</scope>
    <source>
        <strain evidence="1">Expedition CK06-06</strain>
    </source>
</reference>
<sequence>MNILVLVPDKNEPSCRFRILQYLEPLEAFGITLDVVELSRGKDQRRESLEAAAEFNAVLLHRKLLNRFDCARLRRRAHRLIYDFDDAVMFRDSNAPRLQSRMRQRKFQRLASGADLVIAGNSYLAKLAAACNQKVSVIPTVVDLTPFPREPVLG</sequence>
<protein>
    <recommendedName>
        <fullName evidence="2">Glycosyltransferase subfamily 4-like N-terminal domain-containing protein</fullName>
    </recommendedName>
</protein>